<name>A0A7W4UIH6_9CELL</name>
<evidence type="ECO:0000313" key="1">
    <source>
        <dbReference type="EMBL" id="MBB2924153.1"/>
    </source>
</evidence>
<proteinExistence type="predicted"/>
<dbReference type="Gene3D" id="3.40.50.2000">
    <property type="entry name" value="Glycogen Phosphorylase B"/>
    <property type="match status" value="1"/>
</dbReference>
<evidence type="ECO:0000313" key="2">
    <source>
        <dbReference type="Proteomes" id="UP000518206"/>
    </source>
</evidence>
<dbReference type="GO" id="GO:0016740">
    <property type="term" value="F:transferase activity"/>
    <property type="evidence" value="ECO:0007669"/>
    <property type="project" value="UniProtKB-KW"/>
</dbReference>
<reference evidence="1 2" key="2">
    <citation type="submission" date="2020-08" db="EMBL/GenBank/DDBJ databases">
        <authorList>
            <person name="Partida-Martinez L."/>
            <person name="Huntemann M."/>
            <person name="Clum A."/>
            <person name="Wang J."/>
            <person name="Palaniappan K."/>
            <person name="Ritter S."/>
            <person name="Chen I.-M."/>
            <person name="Stamatis D."/>
            <person name="Reddy T."/>
            <person name="O'Malley R."/>
            <person name="Daum C."/>
            <person name="Shapiro N."/>
            <person name="Ivanova N."/>
            <person name="Kyrpides N."/>
            <person name="Woyke T."/>
        </authorList>
    </citation>
    <scope>NUCLEOTIDE SEQUENCE [LARGE SCALE GENOMIC DNA]</scope>
    <source>
        <strain evidence="1 2">RAS26</strain>
    </source>
</reference>
<dbReference type="Proteomes" id="UP000518206">
    <property type="component" value="Unassembled WGS sequence"/>
</dbReference>
<sequence length="344" mass="35080">MNRVLLRCDASRETGVGHVARALALAEHLRAGGGEAVLCGRFTGGWVERRLADADVATVPAVDDETALVRLAVDQGADAIHLDHYGPLGTSPTLLAAAEDAGVVVSNVADFGFGVRPSHLEVNPNVGAGPRGSGRGAVELLGPRYAMVARRVVDARESRSAHVEPSDGPLRCVVVMGGTDPFGATGLAVELLASAATRPVEATVVTPDHDALAHRFGARQGGLALRFVGPVDDLAATLRDADLAVSAAGTTVLELCCIGVPSALVCVTENQRRGYEAAVGDGLALGLGSPGAPAPDSRETLQGLVEDAALRRRLAVAGRAAVDGDGSSRVLAAVADAVRSRAGR</sequence>
<keyword evidence="1" id="KW-0808">Transferase</keyword>
<organism evidence="1 2">
    <name type="scientific">Cellulomonas cellasea</name>
    <dbReference type="NCBI Taxonomy" id="43670"/>
    <lineage>
        <taxon>Bacteria</taxon>
        <taxon>Bacillati</taxon>
        <taxon>Actinomycetota</taxon>
        <taxon>Actinomycetes</taxon>
        <taxon>Micrococcales</taxon>
        <taxon>Cellulomonadaceae</taxon>
        <taxon>Cellulomonas</taxon>
    </lineage>
</organism>
<dbReference type="EMBL" id="JACHVX010000004">
    <property type="protein sequence ID" value="MBB2924153.1"/>
    <property type="molecule type" value="Genomic_DNA"/>
</dbReference>
<comment type="caution">
    <text evidence="1">The sequence shown here is derived from an EMBL/GenBank/DDBJ whole genome shotgun (WGS) entry which is preliminary data.</text>
</comment>
<protein>
    <submittedName>
        <fullName evidence="1">Spore coat polysaccharide biosynthesis predicted glycosyltransferase SpsG</fullName>
    </submittedName>
</protein>
<dbReference type="AlphaFoldDB" id="A0A7W4UIH6"/>
<dbReference type="SUPFAM" id="SSF53756">
    <property type="entry name" value="UDP-Glycosyltransferase/glycogen phosphorylase"/>
    <property type="match status" value="1"/>
</dbReference>
<accession>A0A7W4UIH6</accession>
<dbReference type="Gene3D" id="3.40.50.11190">
    <property type="match status" value="1"/>
</dbReference>
<dbReference type="RefSeq" id="WP_183296933.1">
    <property type="nucleotide sequence ID" value="NZ_JACHVX010000004.1"/>
</dbReference>
<gene>
    <name evidence="1" type="ORF">FHR80_003081</name>
</gene>
<reference evidence="1 2" key="1">
    <citation type="submission" date="2020-08" db="EMBL/GenBank/DDBJ databases">
        <title>The Agave Microbiome: Exploring the role of microbial communities in plant adaptations to desert environments.</title>
        <authorList>
            <person name="Partida-Martinez L.P."/>
        </authorList>
    </citation>
    <scope>NUCLEOTIDE SEQUENCE [LARGE SCALE GENOMIC DNA]</scope>
    <source>
        <strain evidence="1 2">RAS26</strain>
    </source>
</reference>